<sequence>MLNDNSRKIPLKNNDSVYLAFIRKYIYINWIADVHKNLSSFIRRKSCCSFWLGLRWVMLLGCTLLKITRSPT</sequence>
<name>A0ACC2GT92_DALPE</name>
<keyword evidence="2" id="KW-1185">Reference proteome</keyword>
<evidence type="ECO:0000313" key="1">
    <source>
        <dbReference type="EMBL" id="KAJ8006772.1"/>
    </source>
</evidence>
<organism evidence="1 2">
    <name type="scientific">Dallia pectoralis</name>
    <name type="common">Alaska blackfish</name>
    <dbReference type="NCBI Taxonomy" id="75939"/>
    <lineage>
        <taxon>Eukaryota</taxon>
        <taxon>Metazoa</taxon>
        <taxon>Chordata</taxon>
        <taxon>Craniata</taxon>
        <taxon>Vertebrata</taxon>
        <taxon>Euteleostomi</taxon>
        <taxon>Actinopterygii</taxon>
        <taxon>Neopterygii</taxon>
        <taxon>Teleostei</taxon>
        <taxon>Protacanthopterygii</taxon>
        <taxon>Esociformes</taxon>
        <taxon>Umbridae</taxon>
        <taxon>Dallia</taxon>
    </lineage>
</organism>
<gene>
    <name evidence="1" type="ORF">DPEC_G00110690</name>
</gene>
<reference evidence="1" key="1">
    <citation type="submission" date="2021-05" db="EMBL/GenBank/DDBJ databases">
        <authorList>
            <person name="Pan Q."/>
            <person name="Jouanno E."/>
            <person name="Zahm M."/>
            <person name="Klopp C."/>
            <person name="Cabau C."/>
            <person name="Louis A."/>
            <person name="Berthelot C."/>
            <person name="Parey E."/>
            <person name="Roest Crollius H."/>
            <person name="Montfort J."/>
            <person name="Robinson-Rechavi M."/>
            <person name="Bouchez O."/>
            <person name="Lampietro C."/>
            <person name="Lopez Roques C."/>
            <person name="Donnadieu C."/>
            <person name="Postlethwait J."/>
            <person name="Bobe J."/>
            <person name="Dillon D."/>
            <person name="Chandos A."/>
            <person name="von Hippel F."/>
            <person name="Guiguen Y."/>
        </authorList>
    </citation>
    <scope>NUCLEOTIDE SEQUENCE</scope>
    <source>
        <strain evidence="1">YG-Jan2019</strain>
    </source>
</reference>
<evidence type="ECO:0000313" key="2">
    <source>
        <dbReference type="Proteomes" id="UP001157502"/>
    </source>
</evidence>
<dbReference type="EMBL" id="CM055736">
    <property type="protein sequence ID" value="KAJ8006772.1"/>
    <property type="molecule type" value="Genomic_DNA"/>
</dbReference>
<comment type="caution">
    <text evidence="1">The sequence shown here is derived from an EMBL/GenBank/DDBJ whole genome shotgun (WGS) entry which is preliminary data.</text>
</comment>
<proteinExistence type="predicted"/>
<dbReference type="Proteomes" id="UP001157502">
    <property type="component" value="Chromosome 9"/>
</dbReference>
<protein>
    <submittedName>
        <fullName evidence="1">Uncharacterized protein</fullName>
    </submittedName>
</protein>
<accession>A0ACC2GT92</accession>